<keyword evidence="4" id="KW-1185">Reference proteome</keyword>
<accession>K9THA9</accession>
<dbReference type="KEGG" id="oac:Oscil6304_1712"/>
<name>K9THA9_9CYAN</name>
<keyword evidence="3" id="KW-0012">Acyltransferase</keyword>
<dbReference type="PANTHER" id="PTHR23416">
    <property type="entry name" value="SIALIC ACID SYNTHASE-RELATED"/>
    <property type="match status" value="1"/>
</dbReference>
<dbReference type="PANTHER" id="PTHR23416:SF23">
    <property type="entry name" value="ACETYLTRANSFERASE C18B11.09C-RELATED"/>
    <property type="match status" value="1"/>
</dbReference>
<dbReference type="eggNOG" id="COG0110">
    <property type="taxonomic scope" value="Bacteria"/>
</dbReference>
<dbReference type="STRING" id="56110.Oscil6304_1712"/>
<dbReference type="GO" id="GO:0043886">
    <property type="term" value="F:structural constituent of carboxysome shell"/>
    <property type="evidence" value="ECO:0007669"/>
    <property type="project" value="UniProtKB-ARBA"/>
</dbReference>
<dbReference type="HOGENOM" id="CLU_051638_7_0_3"/>
<evidence type="ECO:0000313" key="3">
    <source>
        <dbReference type="EMBL" id="AFY81404.1"/>
    </source>
</evidence>
<dbReference type="GO" id="GO:0005829">
    <property type="term" value="C:cytosol"/>
    <property type="evidence" value="ECO:0007669"/>
    <property type="project" value="TreeGrafter"/>
</dbReference>
<dbReference type="AlphaFoldDB" id="K9THA9"/>
<dbReference type="Pfam" id="PF00132">
    <property type="entry name" value="Hexapep"/>
    <property type="match status" value="1"/>
</dbReference>
<sequence>MTKMNPIVSTVIAKYFYSFLPIYSVKKRYRTSIIEPNVIFKGDLNNLHLGKNVIFQSGTVLHLGGMNWCKDDGKIEIGDNSVISPNCIIYGCGPGGVRIGKNFDCGPTVGIFSSRTDYYLGANNHIFAPVFIGDNVIIYANSVISPGVTIEDGAVIAAGSVVTKDVPANSLVGGSPAKIIKSQIR</sequence>
<dbReference type="Gene3D" id="2.160.10.10">
    <property type="entry name" value="Hexapeptide repeat proteins"/>
    <property type="match status" value="1"/>
</dbReference>
<dbReference type="InterPro" id="IPR051159">
    <property type="entry name" value="Hexapeptide_acetyltransf"/>
</dbReference>
<protein>
    <submittedName>
        <fullName evidence="3">Acyltransferase family protein</fullName>
    </submittedName>
</protein>
<proteinExistence type="inferred from homology"/>
<dbReference type="GO" id="GO:0031470">
    <property type="term" value="C:carboxysome"/>
    <property type="evidence" value="ECO:0007669"/>
    <property type="project" value="UniProtKB-ARBA"/>
</dbReference>
<dbReference type="Proteomes" id="UP000010367">
    <property type="component" value="Chromosome"/>
</dbReference>
<dbReference type="InParanoid" id="K9THA9"/>
<keyword evidence="2 3" id="KW-0808">Transferase</keyword>
<evidence type="ECO:0000256" key="1">
    <source>
        <dbReference type="ARBA" id="ARBA00007274"/>
    </source>
</evidence>
<dbReference type="InterPro" id="IPR001451">
    <property type="entry name" value="Hexapep"/>
</dbReference>
<comment type="similarity">
    <text evidence="1">Belongs to the transferase hexapeptide repeat family.</text>
</comment>
<dbReference type="GO" id="GO:0008374">
    <property type="term" value="F:O-acyltransferase activity"/>
    <property type="evidence" value="ECO:0007669"/>
    <property type="project" value="TreeGrafter"/>
</dbReference>
<dbReference type="InterPro" id="IPR011004">
    <property type="entry name" value="Trimer_LpxA-like_sf"/>
</dbReference>
<reference evidence="3 4" key="1">
    <citation type="submission" date="2012-06" db="EMBL/GenBank/DDBJ databases">
        <title>Finished chromosome of genome of Oscillatoria acuminata PCC 6304.</title>
        <authorList>
            <consortium name="US DOE Joint Genome Institute"/>
            <person name="Gugger M."/>
            <person name="Coursin T."/>
            <person name="Rippka R."/>
            <person name="Tandeau De Marsac N."/>
            <person name="Huntemann M."/>
            <person name="Wei C.-L."/>
            <person name="Han J."/>
            <person name="Detter J.C."/>
            <person name="Han C."/>
            <person name="Tapia R."/>
            <person name="Davenport K."/>
            <person name="Daligault H."/>
            <person name="Erkkila T."/>
            <person name="Gu W."/>
            <person name="Munk A.C.C."/>
            <person name="Teshima H."/>
            <person name="Xu Y."/>
            <person name="Chain P."/>
            <person name="Chen A."/>
            <person name="Krypides N."/>
            <person name="Mavromatis K."/>
            <person name="Markowitz V."/>
            <person name="Szeto E."/>
            <person name="Ivanova N."/>
            <person name="Mikhailova N."/>
            <person name="Ovchinnikova G."/>
            <person name="Pagani I."/>
            <person name="Pati A."/>
            <person name="Goodwin L."/>
            <person name="Peters L."/>
            <person name="Pitluck S."/>
            <person name="Woyke T."/>
            <person name="Kerfeld C."/>
        </authorList>
    </citation>
    <scope>NUCLEOTIDE SEQUENCE [LARGE SCALE GENOMIC DNA]</scope>
    <source>
        <strain evidence="3 4">PCC 6304</strain>
    </source>
</reference>
<dbReference type="EMBL" id="CP003607">
    <property type="protein sequence ID" value="AFY81404.1"/>
    <property type="molecule type" value="Genomic_DNA"/>
</dbReference>
<dbReference type="SUPFAM" id="SSF51161">
    <property type="entry name" value="Trimeric LpxA-like enzymes"/>
    <property type="match status" value="1"/>
</dbReference>
<organism evidence="3 4">
    <name type="scientific">Oscillatoria acuminata PCC 6304</name>
    <dbReference type="NCBI Taxonomy" id="56110"/>
    <lineage>
        <taxon>Bacteria</taxon>
        <taxon>Bacillati</taxon>
        <taxon>Cyanobacteriota</taxon>
        <taxon>Cyanophyceae</taxon>
        <taxon>Oscillatoriophycideae</taxon>
        <taxon>Oscillatoriales</taxon>
        <taxon>Oscillatoriaceae</taxon>
        <taxon>Oscillatoria</taxon>
    </lineage>
</organism>
<gene>
    <name evidence="3" type="ORF">Oscil6304_1712</name>
</gene>
<dbReference type="CDD" id="cd04647">
    <property type="entry name" value="LbH_MAT_like"/>
    <property type="match status" value="1"/>
</dbReference>
<evidence type="ECO:0000256" key="2">
    <source>
        <dbReference type="ARBA" id="ARBA00022679"/>
    </source>
</evidence>
<evidence type="ECO:0000313" key="4">
    <source>
        <dbReference type="Proteomes" id="UP000010367"/>
    </source>
</evidence>